<evidence type="ECO:0000313" key="2">
    <source>
        <dbReference type="EMBL" id="MFD2420453.1"/>
    </source>
</evidence>
<organism evidence="2 3">
    <name type="scientific">Amycolatopsis pigmentata</name>
    <dbReference type="NCBI Taxonomy" id="450801"/>
    <lineage>
        <taxon>Bacteria</taxon>
        <taxon>Bacillati</taxon>
        <taxon>Actinomycetota</taxon>
        <taxon>Actinomycetes</taxon>
        <taxon>Pseudonocardiales</taxon>
        <taxon>Pseudonocardiaceae</taxon>
        <taxon>Amycolatopsis</taxon>
    </lineage>
</organism>
<reference evidence="3" key="1">
    <citation type="journal article" date="2019" name="Int. J. Syst. Evol. Microbiol.">
        <title>The Global Catalogue of Microorganisms (GCM) 10K type strain sequencing project: providing services to taxonomists for standard genome sequencing and annotation.</title>
        <authorList>
            <consortium name="The Broad Institute Genomics Platform"/>
            <consortium name="The Broad Institute Genome Sequencing Center for Infectious Disease"/>
            <person name="Wu L."/>
            <person name="Ma J."/>
        </authorList>
    </citation>
    <scope>NUCLEOTIDE SEQUENCE [LARGE SCALE GENOMIC DNA]</scope>
    <source>
        <strain evidence="3">CGMCC 4.7645</strain>
    </source>
</reference>
<dbReference type="Pfam" id="PF13560">
    <property type="entry name" value="HTH_31"/>
    <property type="match status" value="1"/>
</dbReference>
<dbReference type="SUPFAM" id="SSF48452">
    <property type="entry name" value="TPR-like"/>
    <property type="match status" value="1"/>
</dbReference>
<dbReference type="Proteomes" id="UP001597417">
    <property type="component" value="Unassembled WGS sequence"/>
</dbReference>
<dbReference type="CDD" id="cd00093">
    <property type="entry name" value="HTH_XRE"/>
    <property type="match status" value="1"/>
</dbReference>
<accession>A0ABW5FZG8</accession>
<gene>
    <name evidence="2" type="ORF">ACFSXZ_29405</name>
</gene>
<dbReference type="PROSITE" id="PS50943">
    <property type="entry name" value="HTH_CROC1"/>
    <property type="match status" value="1"/>
</dbReference>
<dbReference type="InterPro" id="IPR001387">
    <property type="entry name" value="Cro/C1-type_HTH"/>
</dbReference>
<feature type="domain" description="HTH cro/C1-type" evidence="1">
    <location>
        <begin position="9"/>
        <end position="63"/>
    </location>
</feature>
<protein>
    <submittedName>
        <fullName evidence="2">Helix-turn-helix domain-containing protein</fullName>
    </submittedName>
</protein>
<dbReference type="InterPro" id="IPR011990">
    <property type="entry name" value="TPR-like_helical_dom_sf"/>
</dbReference>
<comment type="caution">
    <text evidence="2">The sequence shown here is derived from an EMBL/GenBank/DDBJ whole genome shotgun (WGS) entry which is preliminary data.</text>
</comment>
<name>A0ABW5FZG8_9PSEU</name>
<dbReference type="EMBL" id="JBHUKR010000019">
    <property type="protein sequence ID" value="MFD2420453.1"/>
    <property type="molecule type" value="Genomic_DNA"/>
</dbReference>
<keyword evidence="3" id="KW-1185">Reference proteome</keyword>
<dbReference type="SMART" id="SM00530">
    <property type="entry name" value="HTH_XRE"/>
    <property type="match status" value="1"/>
</dbReference>
<dbReference type="RefSeq" id="WP_378268518.1">
    <property type="nucleotide sequence ID" value="NZ_JBHUKR010000019.1"/>
</dbReference>
<dbReference type="Gene3D" id="1.10.260.40">
    <property type="entry name" value="lambda repressor-like DNA-binding domains"/>
    <property type="match status" value="1"/>
</dbReference>
<dbReference type="InterPro" id="IPR010982">
    <property type="entry name" value="Lambda_DNA-bd_dom_sf"/>
</dbReference>
<dbReference type="Gene3D" id="1.25.40.10">
    <property type="entry name" value="Tetratricopeptide repeat domain"/>
    <property type="match status" value="1"/>
</dbReference>
<sequence length="354" mass="38515">MTATFGTMLRQFRQDAGLSQPVLARHAHISQSTLSRYETGLQAVEPDIAARLDELLHANGALLALLPSVDPEDTAIGHEQTALLRETAAFIYDTTPDLAATIAEHTHQFQRLDDYVGGRELYAAIRRILDAADHACRDEPVALPNLSELGQIGGWIASDAGKRDTATRHYLDAAKAAHEADRRDLGASALSSLSYQMANADNMADRAEAVLLASSVATRAEGIGRALLLDRLAWAHARVGDAEGALRILDQVDEVFTGATEPAPSWAYWLDQDEITVMRGRCMVELNQPGAAIDLLGAALDRYDPNRARERGLYTTYLAEALVKAGDTTEARRLLESTPDAKSARLDERLHILS</sequence>
<dbReference type="SUPFAM" id="SSF47413">
    <property type="entry name" value="lambda repressor-like DNA-binding domains"/>
    <property type="match status" value="1"/>
</dbReference>
<evidence type="ECO:0000259" key="1">
    <source>
        <dbReference type="PROSITE" id="PS50943"/>
    </source>
</evidence>
<evidence type="ECO:0000313" key="3">
    <source>
        <dbReference type="Proteomes" id="UP001597417"/>
    </source>
</evidence>
<proteinExistence type="predicted"/>